<dbReference type="PATRIC" id="fig|1618023.3.peg.3277"/>
<reference evidence="2 3" key="1">
    <citation type="submission" date="2015-02" db="EMBL/GenBank/DDBJ databases">
        <title>Draft genome of a novel marine cyanobacterium (Chroococcales) isolated from South Atlantic Ocean.</title>
        <authorList>
            <person name="Rigonato J."/>
            <person name="Alvarenga D.O."/>
            <person name="Branco L.H."/>
            <person name="Varani A.M."/>
            <person name="Brandini F.P."/>
            <person name="Fiore M.F."/>
        </authorList>
    </citation>
    <scope>NUCLEOTIDE SEQUENCE [LARGE SCALE GENOMIC DNA]</scope>
    <source>
        <strain evidence="2 3">CENA595</strain>
    </source>
</reference>
<feature type="transmembrane region" description="Helical" evidence="1">
    <location>
        <begin position="173"/>
        <end position="192"/>
    </location>
</feature>
<keyword evidence="1" id="KW-1133">Transmembrane helix</keyword>
<dbReference type="Pfam" id="PF07099">
    <property type="entry name" value="DUF1361"/>
    <property type="match status" value="1"/>
</dbReference>
<evidence type="ECO:0000313" key="2">
    <source>
        <dbReference type="EMBL" id="KJH72339.1"/>
    </source>
</evidence>
<keyword evidence="1" id="KW-0812">Transmembrane</keyword>
<feature type="transmembrane region" description="Helical" evidence="1">
    <location>
        <begin position="22"/>
        <end position="40"/>
    </location>
</feature>
<feature type="transmembrane region" description="Helical" evidence="1">
    <location>
        <begin position="84"/>
        <end position="113"/>
    </location>
</feature>
<sequence length="223" mass="26107">MAQLIIALKILWWILRRNVRRIIWNLFLAFIPLVLSFWLFRGRRSRSFTWWLGFVVFFAFLPNAPYILTDIIHLINDVRAVRSVWIVTLVVFPLHILFIASGFEAYVLSLLNMGYYLYRIGKSQWILAAELTTHALCAVGIYLGRFPRFNTWDIITQPDVLVETVIDDVTGKVPLVIICLTFIITTILYWLVKQVTLAAIWQRDASIFPQHLSDRSNFPQTKY</sequence>
<gene>
    <name evidence="2" type="ORF">UH38_07955</name>
</gene>
<dbReference type="RefSeq" id="WP_045054101.1">
    <property type="nucleotide sequence ID" value="NZ_CAWMDP010000038.1"/>
</dbReference>
<feature type="transmembrane region" description="Helical" evidence="1">
    <location>
        <begin position="47"/>
        <end position="64"/>
    </location>
</feature>
<name>A0A0D8ZV57_9CYAN</name>
<keyword evidence="1" id="KW-0472">Membrane</keyword>
<dbReference type="OrthoDB" id="4540541at2"/>
<keyword evidence="3" id="KW-1185">Reference proteome</keyword>
<protein>
    <submittedName>
        <fullName evidence="2">Membrane protein</fullName>
    </submittedName>
</protein>
<evidence type="ECO:0000313" key="3">
    <source>
        <dbReference type="Proteomes" id="UP000032452"/>
    </source>
</evidence>
<dbReference type="EMBL" id="JYON01000006">
    <property type="protein sequence ID" value="KJH72339.1"/>
    <property type="molecule type" value="Genomic_DNA"/>
</dbReference>
<dbReference type="Proteomes" id="UP000032452">
    <property type="component" value="Unassembled WGS sequence"/>
</dbReference>
<proteinExistence type="predicted"/>
<organism evidence="2 3">
    <name type="scientific">Aliterella atlantica CENA595</name>
    <dbReference type="NCBI Taxonomy" id="1618023"/>
    <lineage>
        <taxon>Bacteria</taxon>
        <taxon>Bacillati</taxon>
        <taxon>Cyanobacteriota</taxon>
        <taxon>Cyanophyceae</taxon>
        <taxon>Chroococcidiopsidales</taxon>
        <taxon>Aliterellaceae</taxon>
        <taxon>Aliterella</taxon>
    </lineage>
</organism>
<dbReference type="STRING" id="1618023.UH38_07955"/>
<dbReference type="AlphaFoldDB" id="A0A0D8ZV57"/>
<comment type="caution">
    <text evidence="2">The sequence shown here is derived from an EMBL/GenBank/DDBJ whole genome shotgun (WGS) entry which is preliminary data.</text>
</comment>
<dbReference type="InterPro" id="IPR009793">
    <property type="entry name" value="DUF1361"/>
</dbReference>
<accession>A0A0D8ZV57</accession>
<evidence type="ECO:0000256" key="1">
    <source>
        <dbReference type="SAM" id="Phobius"/>
    </source>
</evidence>